<dbReference type="PROSITE" id="PS51755">
    <property type="entry name" value="OMPR_PHOB"/>
    <property type="match status" value="1"/>
</dbReference>
<dbReference type="CDD" id="cd17624">
    <property type="entry name" value="REC_OmpR_PmrA-like"/>
    <property type="match status" value="1"/>
</dbReference>
<dbReference type="AlphaFoldDB" id="A0A480ANZ4"/>
<keyword evidence="4 7" id="KW-0238">DNA-binding</keyword>
<dbReference type="Gene3D" id="3.40.50.2300">
    <property type="match status" value="1"/>
</dbReference>
<name>A0A480ANZ4_9BURK</name>
<dbReference type="CDD" id="cd00383">
    <property type="entry name" value="trans_reg_C"/>
    <property type="match status" value="1"/>
</dbReference>
<dbReference type="PROSITE" id="PS50110">
    <property type="entry name" value="RESPONSE_REGULATORY"/>
    <property type="match status" value="1"/>
</dbReference>
<dbReference type="FunFam" id="3.40.50.2300:FF:000002">
    <property type="entry name" value="DNA-binding response regulator PhoP"/>
    <property type="match status" value="1"/>
</dbReference>
<dbReference type="GO" id="GO:0000976">
    <property type="term" value="F:transcription cis-regulatory region binding"/>
    <property type="evidence" value="ECO:0007669"/>
    <property type="project" value="TreeGrafter"/>
</dbReference>
<feature type="DNA-binding region" description="OmpR/PhoB-type" evidence="7">
    <location>
        <begin position="124"/>
        <end position="220"/>
    </location>
</feature>
<keyword evidence="1 6" id="KW-0597">Phosphoprotein</keyword>
<dbReference type="PANTHER" id="PTHR48111:SF67">
    <property type="entry name" value="TRANSCRIPTIONAL REGULATORY PROTEIN TCTD"/>
    <property type="match status" value="1"/>
</dbReference>
<dbReference type="PANTHER" id="PTHR48111">
    <property type="entry name" value="REGULATOR OF RPOS"/>
    <property type="match status" value="1"/>
</dbReference>
<dbReference type="RefSeq" id="WP_137733032.1">
    <property type="nucleotide sequence ID" value="NZ_BJCL01000005.1"/>
</dbReference>
<gene>
    <name evidence="10" type="ORF">AQPW35_23750</name>
</gene>
<proteinExistence type="predicted"/>
<evidence type="ECO:0000256" key="1">
    <source>
        <dbReference type="ARBA" id="ARBA00022553"/>
    </source>
</evidence>
<evidence type="ECO:0000256" key="3">
    <source>
        <dbReference type="ARBA" id="ARBA00023015"/>
    </source>
</evidence>
<dbReference type="Pfam" id="PF00072">
    <property type="entry name" value="Response_reg"/>
    <property type="match status" value="1"/>
</dbReference>
<protein>
    <submittedName>
        <fullName evidence="10">DNA-binding response regulator</fullName>
    </submittedName>
</protein>
<evidence type="ECO:0000259" key="8">
    <source>
        <dbReference type="PROSITE" id="PS50110"/>
    </source>
</evidence>
<dbReference type="Pfam" id="PF00486">
    <property type="entry name" value="Trans_reg_C"/>
    <property type="match status" value="1"/>
</dbReference>
<dbReference type="EMBL" id="BJCL01000005">
    <property type="protein sequence ID" value="GCL63294.1"/>
    <property type="molecule type" value="Genomic_DNA"/>
</dbReference>
<dbReference type="SMART" id="SM00448">
    <property type="entry name" value="REC"/>
    <property type="match status" value="1"/>
</dbReference>
<feature type="modified residue" description="4-aspartylphosphate" evidence="6">
    <location>
        <position position="51"/>
    </location>
</feature>
<feature type="domain" description="Response regulatory" evidence="8">
    <location>
        <begin position="2"/>
        <end position="116"/>
    </location>
</feature>
<sequence length="226" mass="25008">MQILLAEDEHALGEWLSKALEQSGFRVDWRDDGRLAEQALENGAYDALVLDLGLPGRDGHSLLRRLRARHSPLPVLVLTARDSLAERVDTLNAGADDFLPKPFALAELEARLTALIRRARGSERPRLACGPLQFDTALRQFTLAGEVLALSPREQGLLRALIVRSGEPMGRQQLLERVFGDDEDVQPAALDTLMHRLRRRLDGSGVHIVTYRGLGYALESDPTAHA</sequence>
<evidence type="ECO:0000256" key="4">
    <source>
        <dbReference type="ARBA" id="ARBA00023125"/>
    </source>
</evidence>
<dbReference type="SMART" id="SM00862">
    <property type="entry name" value="Trans_reg_C"/>
    <property type="match status" value="1"/>
</dbReference>
<dbReference type="GO" id="GO:0005829">
    <property type="term" value="C:cytosol"/>
    <property type="evidence" value="ECO:0007669"/>
    <property type="project" value="TreeGrafter"/>
</dbReference>
<dbReference type="OrthoDB" id="9802426at2"/>
<dbReference type="Gene3D" id="1.10.10.10">
    <property type="entry name" value="Winged helix-like DNA-binding domain superfamily/Winged helix DNA-binding domain"/>
    <property type="match status" value="1"/>
</dbReference>
<dbReference type="InterPro" id="IPR001867">
    <property type="entry name" value="OmpR/PhoB-type_DNA-bd"/>
</dbReference>
<feature type="domain" description="OmpR/PhoB-type" evidence="9">
    <location>
        <begin position="124"/>
        <end position="220"/>
    </location>
</feature>
<evidence type="ECO:0000313" key="11">
    <source>
        <dbReference type="Proteomes" id="UP000301751"/>
    </source>
</evidence>
<keyword evidence="2" id="KW-0902">Two-component regulatory system</keyword>
<reference evidence="11" key="1">
    <citation type="submission" date="2019-03" db="EMBL/GenBank/DDBJ databases">
        <title>Aquabacterium pictum sp.nov., the first bacteriochlorophyll a-containing freshwater bacterium in the genus Aquabacterium of the class Betaproteobacteria.</title>
        <authorList>
            <person name="Hirose S."/>
            <person name="Tank M."/>
            <person name="Hara E."/>
            <person name="Tamaki H."/>
            <person name="Takaichi S."/>
            <person name="Haruta S."/>
            <person name="Hanada S."/>
        </authorList>
    </citation>
    <scope>NUCLEOTIDE SEQUENCE [LARGE SCALE GENOMIC DNA]</scope>
    <source>
        <strain evidence="11">W35</strain>
    </source>
</reference>
<dbReference type="Proteomes" id="UP000301751">
    <property type="component" value="Unassembled WGS sequence"/>
</dbReference>
<keyword evidence="11" id="KW-1185">Reference proteome</keyword>
<evidence type="ECO:0000256" key="2">
    <source>
        <dbReference type="ARBA" id="ARBA00023012"/>
    </source>
</evidence>
<evidence type="ECO:0000313" key="10">
    <source>
        <dbReference type="EMBL" id="GCL63294.1"/>
    </source>
</evidence>
<dbReference type="InterPro" id="IPR039420">
    <property type="entry name" value="WalR-like"/>
</dbReference>
<dbReference type="GO" id="GO:0000156">
    <property type="term" value="F:phosphorelay response regulator activity"/>
    <property type="evidence" value="ECO:0007669"/>
    <property type="project" value="TreeGrafter"/>
</dbReference>
<keyword evidence="5" id="KW-0804">Transcription</keyword>
<accession>A0A480ANZ4</accession>
<dbReference type="GO" id="GO:0032993">
    <property type="term" value="C:protein-DNA complex"/>
    <property type="evidence" value="ECO:0007669"/>
    <property type="project" value="TreeGrafter"/>
</dbReference>
<evidence type="ECO:0000256" key="6">
    <source>
        <dbReference type="PROSITE-ProRule" id="PRU00169"/>
    </source>
</evidence>
<dbReference type="InterPro" id="IPR001789">
    <property type="entry name" value="Sig_transdc_resp-reg_receiver"/>
</dbReference>
<evidence type="ECO:0000256" key="5">
    <source>
        <dbReference type="ARBA" id="ARBA00023163"/>
    </source>
</evidence>
<organism evidence="10 11">
    <name type="scientific">Pseudaquabacterium pictum</name>
    <dbReference type="NCBI Taxonomy" id="2315236"/>
    <lineage>
        <taxon>Bacteria</taxon>
        <taxon>Pseudomonadati</taxon>
        <taxon>Pseudomonadota</taxon>
        <taxon>Betaproteobacteria</taxon>
        <taxon>Burkholderiales</taxon>
        <taxon>Sphaerotilaceae</taxon>
        <taxon>Pseudaquabacterium</taxon>
    </lineage>
</organism>
<dbReference type="SUPFAM" id="SSF52172">
    <property type="entry name" value="CheY-like"/>
    <property type="match status" value="1"/>
</dbReference>
<dbReference type="InterPro" id="IPR036388">
    <property type="entry name" value="WH-like_DNA-bd_sf"/>
</dbReference>
<evidence type="ECO:0000256" key="7">
    <source>
        <dbReference type="PROSITE-ProRule" id="PRU01091"/>
    </source>
</evidence>
<evidence type="ECO:0000259" key="9">
    <source>
        <dbReference type="PROSITE" id="PS51755"/>
    </source>
</evidence>
<dbReference type="InterPro" id="IPR011006">
    <property type="entry name" value="CheY-like_superfamily"/>
</dbReference>
<comment type="caution">
    <text evidence="10">The sequence shown here is derived from an EMBL/GenBank/DDBJ whole genome shotgun (WGS) entry which is preliminary data.</text>
</comment>
<keyword evidence="3" id="KW-0805">Transcription regulation</keyword>
<dbReference type="GO" id="GO:0006355">
    <property type="term" value="P:regulation of DNA-templated transcription"/>
    <property type="evidence" value="ECO:0007669"/>
    <property type="project" value="InterPro"/>
</dbReference>